<evidence type="ECO:0000313" key="1">
    <source>
        <dbReference type="EMBL" id="KAK9686932.1"/>
    </source>
</evidence>
<accession>A0AAW1ICK2</accession>
<gene>
    <name evidence="1" type="ORF">QE152_g36824</name>
</gene>
<dbReference type="EMBL" id="JASPKY010000674">
    <property type="protein sequence ID" value="KAK9686932.1"/>
    <property type="molecule type" value="Genomic_DNA"/>
</dbReference>
<name>A0AAW1ICK2_POPJA</name>
<keyword evidence="2" id="KW-1185">Reference proteome</keyword>
<proteinExistence type="predicted"/>
<comment type="caution">
    <text evidence="1">The sequence shown here is derived from an EMBL/GenBank/DDBJ whole genome shotgun (WGS) entry which is preliminary data.</text>
</comment>
<protein>
    <submittedName>
        <fullName evidence="1">Uncharacterized protein</fullName>
    </submittedName>
</protein>
<dbReference type="AlphaFoldDB" id="A0AAW1ICK2"/>
<evidence type="ECO:0000313" key="2">
    <source>
        <dbReference type="Proteomes" id="UP001458880"/>
    </source>
</evidence>
<organism evidence="1 2">
    <name type="scientific">Popillia japonica</name>
    <name type="common">Japanese beetle</name>
    <dbReference type="NCBI Taxonomy" id="7064"/>
    <lineage>
        <taxon>Eukaryota</taxon>
        <taxon>Metazoa</taxon>
        <taxon>Ecdysozoa</taxon>
        <taxon>Arthropoda</taxon>
        <taxon>Hexapoda</taxon>
        <taxon>Insecta</taxon>
        <taxon>Pterygota</taxon>
        <taxon>Neoptera</taxon>
        <taxon>Endopterygota</taxon>
        <taxon>Coleoptera</taxon>
        <taxon>Polyphaga</taxon>
        <taxon>Scarabaeiformia</taxon>
        <taxon>Scarabaeidae</taxon>
        <taxon>Rutelinae</taxon>
        <taxon>Popillia</taxon>
    </lineage>
</organism>
<sequence length="115" mass="12864">MSATILYLNNGVDIHDPHIVSAMFLNQFTIPTIRNPKTNKAADHIHRNSASLYLLPTSIAEIIEIVEDIASKSSFGTDNIPTKIMKKTAVFIAKPLEDILNSMMLLVRITFQQKL</sequence>
<dbReference type="Proteomes" id="UP001458880">
    <property type="component" value="Unassembled WGS sequence"/>
</dbReference>
<reference evidence="1 2" key="1">
    <citation type="journal article" date="2024" name="BMC Genomics">
        <title>De novo assembly and annotation of Popillia japonica's genome with initial clues to its potential as an invasive pest.</title>
        <authorList>
            <person name="Cucini C."/>
            <person name="Boschi S."/>
            <person name="Funari R."/>
            <person name="Cardaioli E."/>
            <person name="Iannotti N."/>
            <person name="Marturano G."/>
            <person name="Paoli F."/>
            <person name="Bruttini M."/>
            <person name="Carapelli A."/>
            <person name="Frati F."/>
            <person name="Nardi F."/>
        </authorList>
    </citation>
    <scope>NUCLEOTIDE SEQUENCE [LARGE SCALE GENOMIC DNA]</scope>
    <source>
        <strain evidence="1">DMR45628</strain>
    </source>
</reference>